<evidence type="ECO:0000256" key="5">
    <source>
        <dbReference type="ARBA" id="ARBA00022490"/>
    </source>
</evidence>
<evidence type="ECO:0000256" key="7">
    <source>
        <dbReference type="ARBA" id="ARBA00049366"/>
    </source>
</evidence>
<evidence type="ECO:0000256" key="8">
    <source>
        <dbReference type="ARBA" id="ARBA00067587"/>
    </source>
</evidence>
<evidence type="ECO:0000256" key="12">
    <source>
        <dbReference type="PIRSR" id="PIRSR001220-2"/>
    </source>
</evidence>
<dbReference type="AlphaFoldDB" id="A0A222GBW5"/>
<dbReference type="EMBL" id="CP020465">
    <property type="protein sequence ID" value="ASP49378.1"/>
    <property type="molecule type" value="Genomic_DNA"/>
</dbReference>
<feature type="binding site" evidence="12">
    <location>
        <position position="59"/>
    </location>
    <ligand>
        <name>substrate</name>
    </ligand>
</feature>
<dbReference type="PIRSF" id="PIRSF500176">
    <property type="entry name" value="L_ASNase"/>
    <property type="match status" value="1"/>
</dbReference>
<evidence type="ECO:0000313" key="18">
    <source>
        <dbReference type="Proteomes" id="UP000202259"/>
    </source>
</evidence>
<dbReference type="SUPFAM" id="SSF53774">
    <property type="entry name" value="Glutaminase/Asparaginase"/>
    <property type="match status" value="1"/>
</dbReference>
<dbReference type="GO" id="GO:0004067">
    <property type="term" value="F:asparaginase activity"/>
    <property type="evidence" value="ECO:0007669"/>
    <property type="project" value="UniProtKB-UniRule"/>
</dbReference>
<keyword evidence="6" id="KW-0378">Hydrolase</keyword>
<comment type="similarity">
    <text evidence="2">Belongs to the asparaginase 1 family.</text>
</comment>
<dbReference type="InterPro" id="IPR036152">
    <property type="entry name" value="Asp/glu_Ase-like_sf"/>
</dbReference>
<dbReference type="GO" id="GO:0009066">
    <property type="term" value="P:aspartate family amino acid metabolic process"/>
    <property type="evidence" value="ECO:0007669"/>
    <property type="project" value="UniProtKB-ARBA"/>
</dbReference>
<evidence type="ECO:0000313" key="17">
    <source>
        <dbReference type="EMBL" id="ASP49378.1"/>
    </source>
</evidence>
<evidence type="ECO:0000256" key="6">
    <source>
        <dbReference type="ARBA" id="ARBA00022801"/>
    </source>
</evidence>
<evidence type="ECO:0000256" key="4">
    <source>
        <dbReference type="ARBA" id="ARBA00012920"/>
    </source>
</evidence>
<evidence type="ECO:0000259" key="15">
    <source>
        <dbReference type="Pfam" id="PF00710"/>
    </source>
</evidence>
<comment type="catalytic activity">
    <reaction evidence="7">
        <text>L-asparagine + H2O = L-aspartate + NH4(+)</text>
        <dbReference type="Rhea" id="RHEA:21016"/>
        <dbReference type="ChEBI" id="CHEBI:15377"/>
        <dbReference type="ChEBI" id="CHEBI:28938"/>
        <dbReference type="ChEBI" id="CHEBI:29991"/>
        <dbReference type="ChEBI" id="CHEBI:58048"/>
        <dbReference type="EC" id="3.5.1.1"/>
    </reaction>
</comment>
<feature type="domain" description="Asparaginase/glutaminase C-terminal" evidence="16">
    <location>
        <begin position="212"/>
        <end position="324"/>
    </location>
</feature>
<comment type="subunit">
    <text evidence="3">Homotetramer.</text>
</comment>
<evidence type="ECO:0000256" key="2">
    <source>
        <dbReference type="ARBA" id="ARBA00010518"/>
    </source>
</evidence>
<evidence type="ECO:0000256" key="3">
    <source>
        <dbReference type="ARBA" id="ARBA00011881"/>
    </source>
</evidence>
<dbReference type="FunFam" id="3.40.50.1170:FF:000002">
    <property type="entry name" value="L-asparaginase 1"/>
    <property type="match status" value="1"/>
</dbReference>
<feature type="active site" evidence="13">
    <location>
        <position position="13"/>
    </location>
</feature>
<dbReference type="PANTHER" id="PTHR11707">
    <property type="entry name" value="L-ASPARAGINASE"/>
    <property type="match status" value="1"/>
</dbReference>
<dbReference type="GO" id="GO:0005829">
    <property type="term" value="C:cytosol"/>
    <property type="evidence" value="ECO:0007669"/>
    <property type="project" value="TreeGrafter"/>
</dbReference>
<dbReference type="InterPro" id="IPR027473">
    <property type="entry name" value="L-asparaginase_C"/>
</dbReference>
<dbReference type="InterPro" id="IPR006033">
    <property type="entry name" value="AsnA_fam"/>
</dbReference>
<dbReference type="InterPro" id="IPR027475">
    <property type="entry name" value="Asparaginase/glutaminase_AS2"/>
</dbReference>
<dbReference type="InterPro" id="IPR040919">
    <property type="entry name" value="Asparaginase_C"/>
</dbReference>
<feature type="active site" evidence="14">
    <location>
        <position position="90"/>
    </location>
</feature>
<gene>
    <name evidence="17" type="ORF">B5D82_17335</name>
</gene>
<dbReference type="NCBIfam" id="NF006998">
    <property type="entry name" value="PRK09461.1"/>
    <property type="match status" value="1"/>
</dbReference>
<dbReference type="KEGG" id="cber:B5D82_17335"/>
<dbReference type="PROSITE" id="PS51732">
    <property type="entry name" value="ASN_GLN_ASE_3"/>
    <property type="match status" value="1"/>
</dbReference>
<feature type="active site" description="O-isoaspartyl threonine intermediate" evidence="11">
    <location>
        <position position="13"/>
    </location>
</feature>
<reference evidence="17 18" key="1">
    <citation type="submission" date="2017-08" db="EMBL/GenBank/DDBJ databases">
        <title>Complete genome of Colwellia sp. NB097-1, a psychrophile bacterium ioslated from Bering Sea.</title>
        <authorList>
            <person name="Chen X."/>
        </authorList>
    </citation>
    <scope>NUCLEOTIDE SEQUENCE [LARGE SCALE GENOMIC DNA]</scope>
    <source>
        <strain evidence="17 18">NB097-1</strain>
    </source>
</reference>
<protein>
    <recommendedName>
        <fullName evidence="8">L-asparaginase 1</fullName>
        <ecNumber evidence="4">3.5.1.1</ecNumber>
    </recommendedName>
    <alternativeName>
        <fullName evidence="9">L-asparaginase I</fullName>
    </alternativeName>
    <alternativeName>
        <fullName evidence="10">L-asparagine amidohydrolase I</fullName>
    </alternativeName>
</protein>
<dbReference type="NCBIfam" id="TIGR00519">
    <property type="entry name" value="asnASE_I"/>
    <property type="match status" value="1"/>
</dbReference>
<dbReference type="InterPro" id="IPR037152">
    <property type="entry name" value="L-asparaginase_N_sf"/>
</dbReference>
<dbReference type="InterPro" id="IPR041725">
    <property type="entry name" value="L-asparaginase_I"/>
</dbReference>
<dbReference type="PRINTS" id="PR00139">
    <property type="entry name" value="ASNGLNASE"/>
</dbReference>
<evidence type="ECO:0000256" key="14">
    <source>
        <dbReference type="PROSITE-ProRule" id="PRU10100"/>
    </source>
</evidence>
<sequence>MKKRIYIAYTGGTIGMKPSENGYIPQKQHLTDAIMKMPDFHREEMPEFTINEYHPLIDSSNMSPADWQHIANDIKQHYDDYDGFVVLHGTDTMAYTSSALSFMLENLSKPVIVTGSQIPLSQLRSDGQENLLNSLYIAANYPINEVGLYFNNKLFRGNRSIKAYADGFNAFDSPNLPPLLEAGINIKLIEGKISEPVSQPLKLAQITPQPIGVVHLYPGISVELIKNIIKQPVKALIIRSYGVGNAPQDQAMLDCLKQANEAGIVIVNCSQCIKGTVNMKGYATGNALSNIGVISGHDMTLEATLTKLHYLLSKKYSHAKICQLLEVSLRGELS</sequence>
<proteinExistence type="inferred from homology"/>
<feature type="binding site" evidence="12">
    <location>
        <begin position="90"/>
        <end position="91"/>
    </location>
    <ligand>
        <name>substrate</name>
    </ligand>
</feature>
<organism evidence="17 18">
    <name type="scientific">Cognaticolwellia beringensis</name>
    <dbReference type="NCBI Taxonomy" id="1967665"/>
    <lineage>
        <taxon>Bacteria</taxon>
        <taxon>Pseudomonadati</taxon>
        <taxon>Pseudomonadota</taxon>
        <taxon>Gammaproteobacteria</taxon>
        <taxon>Alteromonadales</taxon>
        <taxon>Colwelliaceae</taxon>
        <taxon>Cognaticolwellia</taxon>
    </lineage>
</organism>
<dbReference type="Gene3D" id="3.40.50.1170">
    <property type="entry name" value="L-asparaginase, N-terminal domain"/>
    <property type="match status" value="1"/>
</dbReference>
<dbReference type="PROSITE" id="PS00917">
    <property type="entry name" value="ASN_GLN_ASE_2"/>
    <property type="match status" value="1"/>
</dbReference>
<comment type="subcellular location">
    <subcellularLocation>
        <location evidence="1">Cytoplasm</location>
    </subcellularLocation>
</comment>
<dbReference type="Gene3D" id="3.40.50.40">
    <property type="match status" value="1"/>
</dbReference>
<name>A0A222GBW5_9GAMM</name>
<dbReference type="OrthoDB" id="9788068at2"/>
<dbReference type="Pfam" id="PF00710">
    <property type="entry name" value="Asparaginase"/>
    <property type="match status" value="1"/>
</dbReference>
<dbReference type="Pfam" id="PF17763">
    <property type="entry name" value="Asparaginase_C"/>
    <property type="match status" value="1"/>
</dbReference>
<dbReference type="FunFam" id="3.40.50.40:FF:000001">
    <property type="entry name" value="L-asparaginase 1"/>
    <property type="match status" value="1"/>
</dbReference>
<dbReference type="PROSITE" id="PS00144">
    <property type="entry name" value="ASN_GLN_ASE_1"/>
    <property type="match status" value="1"/>
</dbReference>
<dbReference type="EC" id="3.5.1.1" evidence="4"/>
<keyword evidence="5" id="KW-0963">Cytoplasm</keyword>
<dbReference type="Proteomes" id="UP000202259">
    <property type="component" value="Chromosome"/>
</dbReference>
<dbReference type="InterPro" id="IPR006034">
    <property type="entry name" value="Asparaginase/glutaminase-like"/>
</dbReference>
<dbReference type="InterPro" id="IPR027474">
    <property type="entry name" value="L-asparaginase_N"/>
</dbReference>
<evidence type="ECO:0000256" key="1">
    <source>
        <dbReference type="ARBA" id="ARBA00004496"/>
    </source>
</evidence>
<evidence type="ECO:0000259" key="16">
    <source>
        <dbReference type="Pfam" id="PF17763"/>
    </source>
</evidence>
<dbReference type="CDD" id="cd08963">
    <property type="entry name" value="L-asparaginase_I"/>
    <property type="match status" value="1"/>
</dbReference>
<accession>A0A222GBW5</accession>
<dbReference type="PANTHER" id="PTHR11707:SF28">
    <property type="entry name" value="60 KDA LYSOPHOSPHOLIPASE"/>
    <property type="match status" value="1"/>
</dbReference>
<dbReference type="InterPro" id="IPR020827">
    <property type="entry name" value="Asparaginase/glutaminase_AS1"/>
</dbReference>
<dbReference type="SMART" id="SM00870">
    <property type="entry name" value="Asparaginase"/>
    <property type="match status" value="1"/>
</dbReference>
<keyword evidence="18" id="KW-1185">Reference proteome</keyword>
<dbReference type="PIRSF" id="PIRSF001220">
    <property type="entry name" value="L-ASNase_gatD"/>
    <property type="match status" value="1"/>
</dbReference>
<evidence type="ECO:0000256" key="9">
    <source>
        <dbReference type="ARBA" id="ARBA00079761"/>
    </source>
</evidence>
<evidence type="ECO:0000256" key="13">
    <source>
        <dbReference type="PROSITE-ProRule" id="PRU10099"/>
    </source>
</evidence>
<dbReference type="SFLD" id="SFLDS00057">
    <property type="entry name" value="Glutaminase/Asparaginase"/>
    <property type="match status" value="1"/>
</dbReference>
<evidence type="ECO:0000256" key="11">
    <source>
        <dbReference type="PIRSR" id="PIRSR001220-1"/>
    </source>
</evidence>
<dbReference type="RefSeq" id="WP_081153301.1">
    <property type="nucleotide sequence ID" value="NZ_CP020465.1"/>
</dbReference>
<evidence type="ECO:0000256" key="10">
    <source>
        <dbReference type="ARBA" id="ARBA00080176"/>
    </source>
</evidence>
<feature type="domain" description="L-asparaginase N-terminal" evidence="15">
    <location>
        <begin position="4"/>
        <end position="188"/>
    </location>
</feature>